<dbReference type="SUPFAM" id="SSF56925">
    <property type="entry name" value="OMPA-like"/>
    <property type="match status" value="1"/>
</dbReference>
<evidence type="ECO:0000313" key="2">
    <source>
        <dbReference type="Proteomes" id="UP000253529"/>
    </source>
</evidence>
<proteinExistence type="predicted"/>
<sequence>MDVYYGNAPTCWSRLRPAERSVRAALPLVLGVLTLAGMARAQDATNAAAGGSGSAAASRSDAALGIQGAPLPANGLVVGGFLVYPSIFVGAIYNDNLFTSENHRVNGMGLEFTPNVVAVDDQGIHKTTLTLNADATVYPDASRPPFTNTPSPNNVTGTASFDHVWKPTADLTVDVTGAFTRQNGIFGTFGAAGSSFVSSINTTSTAALNQNWNEASGALAIEKLLADRFYVRVGAGAQLTQYEALPLGGGSQSGASYDAFVRTGYWVTPQLSVFIEGGGDWARYWNGWYDTNGYRVIGGLRSDLIGLFRGEIYAGYQTQNSVSRVFGSVGAPAFGGRISYYPTRYLTLAVSLENSVGSAVTQLPPVAVVQLQPIPLQAIAGSPNGVTSQARFEADYSLATSWSLAVRGGWARTAWSNSPLDDTAWTFGGGLNYTYWRNIALTFNYQYTATTSNRNYVAVYHQNIISAGLTYHY</sequence>
<comment type="caution">
    <text evidence="1">The sequence shown here is derived from an EMBL/GenBank/DDBJ whole genome shotgun (WGS) entry which is preliminary data.</text>
</comment>
<dbReference type="Proteomes" id="UP000253529">
    <property type="component" value="Unassembled WGS sequence"/>
</dbReference>
<dbReference type="InterPro" id="IPR011250">
    <property type="entry name" value="OMP/PagP_B-barrel"/>
</dbReference>
<dbReference type="EMBL" id="QNRK01000028">
    <property type="protein sequence ID" value="RBP07325.1"/>
    <property type="molecule type" value="Genomic_DNA"/>
</dbReference>
<organism evidence="1 2">
    <name type="scientific">Roseiarcus fermentans</name>
    <dbReference type="NCBI Taxonomy" id="1473586"/>
    <lineage>
        <taxon>Bacteria</taxon>
        <taxon>Pseudomonadati</taxon>
        <taxon>Pseudomonadota</taxon>
        <taxon>Alphaproteobacteria</taxon>
        <taxon>Hyphomicrobiales</taxon>
        <taxon>Roseiarcaceae</taxon>
        <taxon>Roseiarcus</taxon>
    </lineage>
</organism>
<protein>
    <submittedName>
        <fullName evidence="1">Uncharacterized protein</fullName>
    </submittedName>
</protein>
<dbReference type="Gene3D" id="2.40.160.20">
    <property type="match status" value="1"/>
</dbReference>
<gene>
    <name evidence="1" type="ORF">DFR50_12850</name>
</gene>
<dbReference type="Pfam" id="PF10082">
    <property type="entry name" value="BBP2_2"/>
    <property type="match status" value="1"/>
</dbReference>
<evidence type="ECO:0000313" key="1">
    <source>
        <dbReference type="EMBL" id="RBP07325.1"/>
    </source>
</evidence>
<name>A0A366F0U4_9HYPH</name>
<accession>A0A366F0U4</accession>
<reference evidence="1 2" key="1">
    <citation type="submission" date="2018-06" db="EMBL/GenBank/DDBJ databases">
        <title>Genomic Encyclopedia of Type Strains, Phase IV (KMG-IV): sequencing the most valuable type-strain genomes for metagenomic binning, comparative biology and taxonomic classification.</title>
        <authorList>
            <person name="Goeker M."/>
        </authorList>
    </citation>
    <scope>NUCLEOTIDE SEQUENCE [LARGE SCALE GENOMIC DNA]</scope>
    <source>
        <strain evidence="1 2">DSM 24875</strain>
    </source>
</reference>
<dbReference type="InterPro" id="IPR018759">
    <property type="entry name" value="BBP2_2"/>
</dbReference>
<dbReference type="RefSeq" id="WP_113891408.1">
    <property type="nucleotide sequence ID" value="NZ_QNRK01000028.1"/>
</dbReference>
<dbReference type="OrthoDB" id="8450109at2"/>
<keyword evidence="2" id="KW-1185">Reference proteome</keyword>
<dbReference type="AlphaFoldDB" id="A0A366F0U4"/>